<protein>
    <submittedName>
        <fullName evidence="2">Uncharacterized protein</fullName>
    </submittedName>
</protein>
<sequence length="86" mass="9651">MANNVKADETAQKTLKNPTFLRGFSVVLLQFFFTCFLVSEGGLDHPLFLMGRMGSLPTWHTFGTHRPLPSQWPRKALSDYSPVVAP</sequence>
<evidence type="ECO:0000313" key="2">
    <source>
        <dbReference type="EMBL" id="CAB5218019.1"/>
    </source>
</evidence>
<dbReference type="EMBL" id="LR798252">
    <property type="protein sequence ID" value="CAB5218019.1"/>
    <property type="molecule type" value="Genomic_DNA"/>
</dbReference>
<feature type="transmembrane region" description="Helical" evidence="1">
    <location>
        <begin position="20"/>
        <end position="43"/>
    </location>
</feature>
<keyword evidence="1" id="KW-0472">Membrane</keyword>
<name>A0A6J7WIX3_9CAUD</name>
<organism evidence="2">
    <name type="scientific">uncultured Caudovirales phage</name>
    <dbReference type="NCBI Taxonomy" id="2100421"/>
    <lineage>
        <taxon>Viruses</taxon>
        <taxon>Duplodnaviria</taxon>
        <taxon>Heunggongvirae</taxon>
        <taxon>Uroviricota</taxon>
        <taxon>Caudoviricetes</taxon>
        <taxon>Peduoviridae</taxon>
        <taxon>Maltschvirus</taxon>
        <taxon>Maltschvirus maltsch</taxon>
    </lineage>
</organism>
<evidence type="ECO:0000256" key="1">
    <source>
        <dbReference type="SAM" id="Phobius"/>
    </source>
</evidence>
<gene>
    <name evidence="2" type="ORF">UFOVP209_41</name>
</gene>
<keyword evidence="1" id="KW-1133">Transmembrane helix</keyword>
<keyword evidence="1" id="KW-0812">Transmembrane</keyword>
<accession>A0A6J7WIX3</accession>
<proteinExistence type="predicted"/>
<reference evidence="2" key="1">
    <citation type="submission" date="2020-05" db="EMBL/GenBank/DDBJ databases">
        <authorList>
            <person name="Chiriac C."/>
            <person name="Salcher M."/>
            <person name="Ghai R."/>
            <person name="Kavagutti S V."/>
        </authorList>
    </citation>
    <scope>NUCLEOTIDE SEQUENCE</scope>
</reference>